<evidence type="ECO:0000256" key="2">
    <source>
        <dbReference type="ARBA" id="ARBA00022475"/>
    </source>
</evidence>
<accession>X1JPV2</accession>
<dbReference type="Pfam" id="PF13244">
    <property type="entry name" value="MbhD"/>
    <property type="match status" value="1"/>
</dbReference>
<sequence>YLAGPRLSGRFRRKGSELLAHWNPSYLSGLVPDRSYPVAFNFLIIEEKMLPLYLLLFLMILGSLVAVHTRTLLSAVISLSLVGLVLCVTFLYLQTPDIAITQIIVEIVALVILIRAVATGKEVSDIKGKKEVFSLVAVIAFIVIFGYFAYQALTFIEFPFGS</sequence>
<evidence type="ECO:0000256" key="5">
    <source>
        <dbReference type="ARBA" id="ARBA00023136"/>
    </source>
</evidence>
<dbReference type="AlphaFoldDB" id="X1JPV2"/>
<gene>
    <name evidence="8" type="ORF">S06H3_01161</name>
</gene>
<evidence type="ECO:0000256" key="6">
    <source>
        <dbReference type="SAM" id="Phobius"/>
    </source>
</evidence>
<evidence type="ECO:0000256" key="3">
    <source>
        <dbReference type="ARBA" id="ARBA00022692"/>
    </source>
</evidence>
<dbReference type="InterPro" id="IPR025383">
    <property type="entry name" value="MrpA_C/MbhD"/>
</dbReference>
<feature type="domain" description="MrpA C-terminal/MbhD" evidence="7">
    <location>
        <begin position="58"/>
        <end position="117"/>
    </location>
</feature>
<organism evidence="8">
    <name type="scientific">marine sediment metagenome</name>
    <dbReference type="NCBI Taxonomy" id="412755"/>
    <lineage>
        <taxon>unclassified sequences</taxon>
        <taxon>metagenomes</taxon>
        <taxon>ecological metagenomes</taxon>
    </lineage>
</organism>
<feature type="non-terminal residue" evidence="8">
    <location>
        <position position="1"/>
    </location>
</feature>
<dbReference type="EMBL" id="BARV01000273">
    <property type="protein sequence ID" value="GAH96077.1"/>
    <property type="molecule type" value="Genomic_DNA"/>
</dbReference>
<dbReference type="Gene3D" id="1.20.120.1200">
    <property type="entry name" value="NADH-ubiquinone/plastoquinone oxidoreductase chain 6, subunit NuoJ"/>
    <property type="match status" value="1"/>
</dbReference>
<proteinExistence type="predicted"/>
<dbReference type="GO" id="GO:0005886">
    <property type="term" value="C:plasma membrane"/>
    <property type="evidence" value="ECO:0007669"/>
    <property type="project" value="UniProtKB-SubCell"/>
</dbReference>
<reference evidence="8" key="1">
    <citation type="journal article" date="2014" name="Front. Microbiol.">
        <title>High frequency of phylogenetically diverse reductive dehalogenase-homologous genes in deep subseafloor sedimentary metagenomes.</title>
        <authorList>
            <person name="Kawai M."/>
            <person name="Futagami T."/>
            <person name="Toyoda A."/>
            <person name="Takaki Y."/>
            <person name="Nishi S."/>
            <person name="Hori S."/>
            <person name="Arai W."/>
            <person name="Tsubouchi T."/>
            <person name="Morono Y."/>
            <person name="Uchiyama I."/>
            <person name="Ito T."/>
            <person name="Fujiyama A."/>
            <person name="Inagaki F."/>
            <person name="Takami H."/>
        </authorList>
    </citation>
    <scope>NUCLEOTIDE SEQUENCE</scope>
    <source>
        <strain evidence="8">Expedition CK06-06</strain>
    </source>
</reference>
<keyword evidence="4 6" id="KW-1133">Transmembrane helix</keyword>
<evidence type="ECO:0000256" key="1">
    <source>
        <dbReference type="ARBA" id="ARBA00004651"/>
    </source>
</evidence>
<feature type="transmembrane region" description="Helical" evidence="6">
    <location>
        <begin position="132"/>
        <end position="150"/>
    </location>
</feature>
<name>X1JPV2_9ZZZZ</name>
<dbReference type="InterPro" id="IPR042106">
    <property type="entry name" value="Nuo/plastoQ_OxRdtase_6_NuoJ"/>
</dbReference>
<feature type="transmembrane region" description="Helical" evidence="6">
    <location>
        <begin position="99"/>
        <end position="120"/>
    </location>
</feature>
<evidence type="ECO:0000256" key="4">
    <source>
        <dbReference type="ARBA" id="ARBA00022989"/>
    </source>
</evidence>
<keyword evidence="5 6" id="KW-0472">Membrane</keyword>
<feature type="transmembrane region" description="Helical" evidence="6">
    <location>
        <begin position="50"/>
        <end position="67"/>
    </location>
</feature>
<evidence type="ECO:0000313" key="8">
    <source>
        <dbReference type="EMBL" id="GAH96077.1"/>
    </source>
</evidence>
<comment type="subcellular location">
    <subcellularLocation>
        <location evidence="1">Cell membrane</location>
        <topology evidence="1">Multi-pass membrane protein</topology>
    </subcellularLocation>
</comment>
<evidence type="ECO:0000259" key="7">
    <source>
        <dbReference type="Pfam" id="PF13244"/>
    </source>
</evidence>
<protein>
    <recommendedName>
        <fullName evidence="7">MrpA C-terminal/MbhD domain-containing protein</fullName>
    </recommendedName>
</protein>
<comment type="caution">
    <text evidence="8">The sequence shown here is derived from an EMBL/GenBank/DDBJ whole genome shotgun (WGS) entry which is preliminary data.</text>
</comment>
<feature type="transmembrane region" description="Helical" evidence="6">
    <location>
        <begin position="72"/>
        <end position="93"/>
    </location>
</feature>
<keyword evidence="3 6" id="KW-0812">Transmembrane</keyword>
<keyword evidence="2" id="KW-1003">Cell membrane</keyword>